<evidence type="ECO:0000259" key="1">
    <source>
        <dbReference type="Pfam" id="PF01425"/>
    </source>
</evidence>
<dbReference type="AlphaFoldDB" id="A0AAQ3LK27"/>
<keyword evidence="3" id="KW-1185">Reference proteome</keyword>
<dbReference type="Proteomes" id="UP001304300">
    <property type="component" value="Chromosome"/>
</dbReference>
<evidence type="ECO:0000313" key="2">
    <source>
        <dbReference type="EMBL" id="WOO43714.1"/>
    </source>
</evidence>
<dbReference type="EMBL" id="CP136920">
    <property type="protein sequence ID" value="WOO43714.1"/>
    <property type="molecule type" value="Genomic_DNA"/>
</dbReference>
<proteinExistence type="predicted"/>
<reference evidence="2 3" key="1">
    <citation type="submission" date="2023-10" db="EMBL/GenBank/DDBJ databases">
        <title>Rubellicoccus peritrichatus gen. nov., sp. nov., isolated from an algae of coral reef tank.</title>
        <authorList>
            <person name="Luo J."/>
        </authorList>
    </citation>
    <scope>NUCLEOTIDE SEQUENCE [LARGE SCALE GENOMIC DNA]</scope>
    <source>
        <strain evidence="2 3">CR14</strain>
    </source>
</reference>
<dbReference type="InterPro" id="IPR036928">
    <property type="entry name" value="AS_sf"/>
</dbReference>
<gene>
    <name evidence="2" type="ORF">RZN69_11500</name>
</gene>
<dbReference type="KEGG" id="puo:RZN69_11500"/>
<evidence type="ECO:0000313" key="3">
    <source>
        <dbReference type="Proteomes" id="UP001304300"/>
    </source>
</evidence>
<name>A0AAQ3LK27_9BACT</name>
<dbReference type="SUPFAM" id="SSF75304">
    <property type="entry name" value="Amidase signature (AS) enzymes"/>
    <property type="match status" value="1"/>
</dbReference>
<dbReference type="PANTHER" id="PTHR43372:SF4">
    <property type="entry name" value="FATTY-ACID AMIDE HYDROLASE 2"/>
    <property type="match status" value="1"/>
</dbReference>
<dbReference type="InterPro" id="IPR023631">
    <property type="entry name" value="Amidase_dom"/>
</dbReference>
<protein>
    <submittedName>
        <fullName evidence="2">Amidase</fullName>
    </submittedName>
</protein>
<dbReference type="Gene3D" id="3.90.1300.10">
    <property type="entry name" value="Amidase signature (AS) domain"/>
    <property type="match status" value="1"/>
</dbReference>
<dbReference type="RefSeq" id="WP_317836312.1">
    <property type="nucleotide sequence ID" value="NZ_CP136920.1"/>
</dbReference>
<sequence length="472" mass="50806">MSLTLGNSENLSVYSSATQIAEAIKTGQTTSEAITLACLRRIGEVNEKINAVFQLQTEAALEQAKQADTDLARGIFYGPLHGLPMTTKDSFDTAGVVSTAGTLGRKNYIPSKDATIVERLKSAGAILLGKTNTPELTLAGHTDNLVYGWTSNPYALDRSPGASSGGAAAIVSAGGAAFDIGTDTGGSIRLPSHYCGLCGIKPTSGRVARTGHIISYDSYDQFLTTIGPIARYVEDLKTILPIISGPDGIDPYVYDIPIGFSEETKLEDLKFCFFTDNDFLTPCAEVVRTVKDVARELEKTGAVIEAFCPEVLQETLDMWLAVITADGGYTKKKILADSGTEQTSKHLKWLSELSMDEGIGKFPQKDFADMFERWAHYQSRVTSAFFNFDIIVCPVSAVPAPKADYESIFEVVSYVGAFNLTGWPAVTVPAGMTKEGLPIGVQIVGKPWEEAKILAVAEYIEKLFGGYKPPAI</sequence>
<dbReference type="PANTHER" id="PTHR43372">
    <property type="entry name" value="FATTY-ACID AMIDE HYDROLASE"/>
    <property type="match status" value="1"/>
</dbReference>
<organism evidence="2 3">
    <name type="scientific">Rubellicoccus peritrichatus</name>
    <dbReference type="NCBI Taxonomy" id="3080537"/>
    <lineage>
        <taxon>Bacteria</taxon>
        <taxon>Pseudomonadati</taxon>
        <taxon>Verrucomicrobiota</taxon>
        <taxon>Opitutia</taxon>
        <taxon>Puniceicoccales</taxon>
        <taxon>Cerasicoccaceae</taxon>
        <taxon>Rubellicoccus</taxon>
    </lineage>
</organism>
<dbReference type="GO" id="GO:0012505">
    <property type="term" value="C:endomembrane system"/>
    <property type="evidence" value="ECO:0007669"/>
    <property type="project" value="TreeGrafter"/>
</dbReference>
<dbReference type="Pfam" id="PF01425">
    <property type="entry name" value="Amidase"/>
    <property type="match status" value="1"/>
</dbReference>
<accession>A0AAQ3LK27</accession>
<dbReference type="InterPro" id="IPR052739">
    <property type="entry name" value="FAAH2"/>
</dbReference>
<feature type="domain" description="Amidase" evidence="1">
    <location>
        <begin position="34"/>
        <end position="454"/>
    </location>
</feature>